<dbReference type="GeneID" id="37174399"/>
<accession>A0A8T8WZ19</accession>
<keyword evidence="2" id="KW-1185">Reference proteome</keyword>
<gene>
    <name evidence="1" type="ORF">BO86DRAFT_380164</name>
</gene>
<evidence type="ECO:0000313" key="2">
    <source>
        <dbReference type="Proteomes" id="UP000249497"/>
    </source>
</evidence>
<dbReference type="EMBL" id="KZ824800">
    <property type="protein sequence ID" value="RAH80890.1"/>
    <property type="molecule type" value="Genomic_DNA"/>
</dbReference>
<dbReference type="AlphaFoldDB" id="A0A8T8WZ19"/>
<proteinExistence type="predicted"/>
<evidence type="ECO:0000313" key="1">
    <source>
        <dbReference type="EMBL" id="RAH80890.1"/>
    </source>
</evidence>
<dbReference type="Proteomes" id="UP000249497">
    <property type="component" value="Unassembled WGS sequence"/>
</dbReference>
<protein>
    <submittedName>
        <fullName evidence="1">Uncharacterized protein</fullName>
    </submittedName>
</protein>
<reference evidence="1 2" key="1">
    <citation type="submission" date="2018-02" db="EMBL/GenBank/DDBJ databases">
        <title>The genomes of Aspergillus section Nigri reveals drivers in fungal speciation.</title>
        <authorList>
            <consortium name="DOE Joint Genome Institute"/>
            <person name="Vesth T.C."/>
            <person name="Nybo J."/>
            <person name="Theobald S."/>
            <person name="Brandl J."/>
            <person name="Frisvad J.C."/>
            <person name="Nielsen K.F."/>
            <person name="Lyhne E.K."/>
            <person name="Kogle M.E."/>
            <person name="Kuo A."/>
            <person name="Riley R."/>
            <person name="Clum A."/>
            <person name="Nolan M."/>
            <person name="Lipzen A."/>
            <person name="Salamov A."/>
            <person name="Henrissat B."/>
            <person name="Wiebenga A."/>
            <person name="De vries R.P."/>
            <person name="Grigoriev I.V."/>
            <person name="Mortensen U.H."/>
            <person name="Andersen M.R."/>
            <person name="Baker S.E."/>
        </authorList>
    </citation>
    <scope>NUCLEOTIDE SEQUENCE [LARGE SCALE GENOMIC DNA]</scope>
    <source>
        <strain evidence="1 2">CBS 114.51</strain>
    </source>
</reference>
<sequence>MDANLSVMHEPSLLEILQIQYPNVLSAQSMGADHAKIPTIQSVKDLIDVRTTVFLRNFLPGWQDSGLLDHMSHAPPKVKTPKAGNNILVPLEALGMAQEVCLRLTQIVQYLHLVKGIYLLRIDRIRGKQTSNYRGQRLDSLAIESLLRNIYVDWDELDGLSQSALTQKQRKANKQAKRWLLIASRLSFGVLLIGSRLFERQM</sequence>
<dbReference type="OrthoDB" id="4399776at2759"/>
<dbReference type="RefSeq" id="XP_025526784.1">
    <property type="nucleotide sequence ID" value="XM_025670707.1"/>
</dbReference>
<name>A0A8T8WZ19_ASPJA</name>
<organism evidence="1 2">
    <name type="scientific">Aspergillus japonicus CBS 114.51</name>
    <dbReference type="NCBI Taxonomy" id="1448312"/>
    <lineage>
        <taxon>Eukaryota</taxon>
        <taxon>Fungi</taxon>
        <taxon>Dikarya</taxon>
        <taxon>Ascomycota</taxon>
        <taxon>Pezizomycotina</taxon>
        <taxon>Eurotiomycetes</taxon>
        <taxon>Eurotiomycetidae</taxon>
        <taxon>Eurotiales</taxon>
        <taxon>Aspergillaceae</taxon>
        <taxon>Aspergillus</taxon>
        <taxon>Aspergillus subgen. Circumdati</taxon>
    </lineage>
</organism>